<evidence type="ECO:0000313" key="1">
    <source>
        <dbReference type="EMBL" id="MPN31515.1"/>
    </source>
</evidence>
<proteinExistence type="predicted"/>
<organism evidence="1">
    <name type="scientific">bioreactor metagenome</name>
    <dbReference type="NCBI Taxonomy" id="1076179"/>
    <lineage>
        <taxon>unclassified sequences</taxon>
        <taxon>metagenomes</taxon>
        <taxon>ecological metagenomes</taxon>
    </lineage>
</organism>
<dbReference type="SUPFAM" id="SSF109755">
    <property type="entry name" value="PhoU-like"/>
    <property type="match status" value="1"/>
</dbReference>
<dbReference type="AlphaFoldDB" id="A0A645GXI5"/>
<dbReference type="InterPro" id="IPR038078">
    <property type="entry name" value="PhoU-like_sf"/>
</dbReference>
<dbReference type="EMBL" id="VSSQ01083063">
    <property type="protein sequence ID" value="MPN31515.1"/>
    <property type="molecule type" value="Genomic_DNA"/>
</dbReference>
<reference evidence="1" key="1">
    <citation type="submission" date="2019-08" db="EMBL/GenBank/DDBJ databases">
        <authorList>
            <person name="Kucharzyk K."/>
            <person name="Murdoch R.W."/>
            <person name="Higgins S."/>
            <person name="Loffler F."/>
        </authorList>
    </citation>
    <scope>NUCLEOTIDE SEQUENCE</scope>
</reference>
<dbReference type="Gene3D" id="1.20.58.220">
    <property type="entry name" value="Phosphate transport system protein phou homolog 2, domain 2"/>
    <property type="match status" value="1"/>
</dbReference>
<name>A0A645GXI5_9ZZZZ</name>
<comment type="caution">
    <text evidence="1">The sequence shown here is derived from an EMBL/GenBank/DDBJ whole genome shotgun (WGS) entry which is preliminary data.</text>
</comment>
<sequence>MQADIRARHVLRLREGTCTIELGFVLSDLLTNMERVSDHCSNIAATLIQTKNETFDMHSYLQSVKAADGNQDFTARVNEYSERFALPKA</sequence>
<gene>
    <name evidence="1" type="ORF">SDC9_178989</name>
</gene>
<protein>
    <recommendedName>
        <fullName evidence="2">PhoU domain-containing protein</fullName>
    </recommendedName>
</protein>
<evidence type="ECO:0008006" key="2">
    <source>
        <dbReference type="Google" id="ProtNLM"/>
    </source>
</evidence>
<accession>A0A645GXI5</accession>